<name>A0AAV6PAG1_SOLSE</name>
<organism evidence="1 2">
    <name type="scientific">Solea senegalensis</name>
    <name type="common">Senegalese sole</name>
    <dbReference type="NCBI Taxonomy" id="28829"/>
    <lineage>
        <taxon>Eukaryota</taxon>
        <taxon>Metazoa</taxon>
        <taxon>Chordata</taxon>
        <taxon>Craniata</taxon>
        <taxon>Vertebrata</taxon>
        <taxon>Euteleostomi</taxon>
        <taxon>Actinopterygii</taxon>
        <taxon>Neopterygii</taxon>
        <taxon>Teleostei</taxon>
        <taxon>Neoteleostei</taxon>
        <taxon>Acanthomorphata</taxon>
        <taxon>Carangaria</taxon>
        <taxon>Pleuronectiformes</taxon>
        <taxon>Pleuronectoidei</taxon>
        <taxon>Soleidae</taxon>
        <taxon>Solea</taxon>
    </lineage>
</organism>
<evidence type="ECO:0000313" key="2">
    <source>
        <dbReference type="Proteomes" id="UP000693946"/>
    </source>
</evidence>
<dbReference type="Proteomes" id="UP000693946">
    <property type="component" value="Unassembled WGS sequence"/>
</dbReference>
<dbReference type="EMBL" id="JAGKHQ010001842">
    <property type="protein sequence ID" value="KAG7453570.1"/>
    <property type="molecule type" value="Genomic_DNA"/>
</dbReference>
<comment type="caution">
    <text evidence="1">The sequence shown here is derived from an EMBL/GenBank/DDBJ whole genome shotgun (WGS) entry which is preliminary data.</text>
</comment>
<dbReference type="PANTHER" id="PTHR47331:SF5">
    <property type="entry name" value="RIBONUCLEASE H"/>
    <property type="match status" value="1"/>
</dbReference>
<proteinExistence type="predicted"/>
<dbReference type="PANTHER" id="PTHR47331">
    <property type="entry name" value="PHD-TYPE DOMAIN-CONTAINING PROTEIN"/>
    <property type="match status" value="1"/>
</dbReference>
<reference evidence="1 2" key="1">
    <citation type="journal article" date="2021" name="Sci. Rep.">
        <title>Chromosome anchoring in Senegalese sole (Solea senegalensis) reveals sex-associated markers and genome rearrangements in flatfish.</title>
        <authorList>
            <person name="Guerrero-Cozar I."/>
            <person name="Gomez-Garrido J."/>
            <person name="Berbel C."/>
            <person name="Martinez-Blanch J.F."/>
            <person name="Alioto T."/>
            <person name="Claros M.G."/>
            <person name="Gagnaire P.A."/>
            <person name="Manchado M."/>
        </authorList>
    </citation>
    <scope>NUCLEOTIDE SEQUENCE [LARGE SCALE GENOMIC DNA]</scope>
    <source>
        <strain evidence="1">Sse05_10M</strain>
    </source>
</reference>
<accession>A0AAV6PAG1</accession>
<keyword evidence="2" id="KW-1185">Reference proteome</keyword>
<evidence type="ECO:0000313" key="1">
    <source>
        <dbReference type="EMBL" id="KAG7453570.1"/>
    </source>
</evidence>
<dbReference type="AlphaFoldDB" id="A0AAV6PAG1"/>
<protein>
    <submittedName>
        <fullName evidence="1">Uncharacterized protein</fullName>
    </submittedName>
</protein>
<gene>
    <name evidence="1" type="ORF">JOB18_034921</name>
</gene>
<sequence>MALDNLLNSHVHLNERDGFVEYCLNQGILRTDRAQPLLLNGSDMAHLLTPIEPVQLGPPGGPIAVHTKLGWSLQGPTSVDQVPASNQQRLFRATVSPTSELFKNVKRLWQIDTLPYTSEKQIRYTIASPSQLHHLQASMEAVLPSLRATERRLAKDPQRTEVYCQEIYKLEKMGYVAVVPPEAATSTLESWFIPHHIVRHNNKDRIVFNCSFQYEGKSLNDLPGPALGPSLLGVLIRFRQYPVEVSGDIKGMFHQIRLLLADKPVLRFIWRDMKKTEEPKIYER</sequence>